<dbReference type="InterPro" id="IPR050832">
    <property type="entry name" value="Bact_Acetyltransf"/>
</dbReference>
<evidence type="ECO:0000259" key="3">
    <source>
        <dbReference type="PROSITE" id="PS51186"/>
    </source>
</evidence>
<sequence length="177" mass="19397">MSTEPRIEEVSAEALDLELLALADVLHASVQDGASVGFVLPFSVDAASDFWCRVRPALQTGARRLFVARWEGRVVGTVQLVLDTPPNGRHRAEIAKMLVHPAARRRGIARALMLRAEDEARRAGRSLLVLDTVPGNASERLYRSLGFQVTGMVPEYACSIHGALEPSLFMHKSLRDA</sequence>
<dbReference type="Pfam" id="PF00583">
    <property type="entry name" value="Acetyltransf_1"/>
    <property type="match status" value="1"/>
</dbReference>
<feature type="domain" description="N-acetyltransferase" evidence="3">
    <location>
        <begin position="5"/>
        <end position="175"/>
    </location>
</feature>
<proteinExistence type="predicted"/>
<dbReference type="EMBL" id="CP022163">
    <property type="protein sequence ID" value="ATB32275.1"/>
    <property type="molecule type" value="Genomic_DNA"/>
</dbReference>
<dbReference type="SUPFAM" id="SSF55729">
    <property type="entry name" value="Acyl-CoA N-acyltransferases (Nat)"/>
    <property type="match status" value="1"/>
</dbReference>
<keyword evidence="1 4" id="KW-0808">Transferase</keyword>
<dbReference type="InterPro" id="IPR016181">
    <property type="entry name" value="Acyl_CoA_acyltransferase"/>
</dbReference>
<gene>
    <name evidence="4" type="ORF">MEBOL_005752</name>
</gene>
<reference evidence="4 5" key="1">
    <citation type="submission" date="2017-06" db="EMBL/GenBank/DDBJ databases">
        <authorList>
            <person name="Kim H.J."/>
            <person name="Triplett B.A."/>
        </authorList>
    </citation>
    <scope>NUCLEOTIDE SEQUENCE [LARGE SCALE GENOMIC DNA]</scope>
    <source>
        <strain evidence="4 5">DSM 14713</strain>
    </source>
</reference>
<dbReference type="PROSITE" id="PS51186">
    <property type="entry name" value="GNAT"/>
    <property type="match status" value="1"/>
</dbReference>
<keyword evidence="5" id="KW-1185">Reference proteome</keyword>
<dbReference type="GO" id="GO:0016747">
    <property type="term" value="F:acyltransferase activity, transferring groups other than amino-acyl groups"/>
    <property type="evidence" value="ECO:0007669"/>
    <property type="project" value="InterPro"/>
</dbReference>
<name>A0A250IKI5_9BACT</name>
<dbReference type="Proteomes" id="UP000217289">
    <property type="component" value="Chromosome"/>
</dbReference>
<accession>A0A250IKI5</accession>
<keyword evidence="2" id="KW-0012">Acyltransferase</keyword>
<dbReference type="AlphaFoldDB" id="A0A250IKI5"/>
<dbReference type="OrthoDB" id="3389160at2"/>
<dbReference type="InterPro" id="IPR000182">
    <property type="entry name" value="GNAT_dom"/>
</dbReference>
<evidence type="ECO:0000256" key="2">
    <source>
        <dbReference type="ARBA" id="ARBA00023315"/>
    </source>
</evidence>
<evidence type="ECO:0000313" key="4">
    <source>
        <dbReference type="EMBL" id="ATB32275.1"/>
    </source>
</evidence>
<protein>
    <submittedName>
        <fullName evidence="4">GNAT family N-acetyltransferase</fullName>
    </submittedName>
</protein>
<evidence type="ECO:0000256" key="1">
    <source>
        <dbReference type="ARBA" id="ARBA00022679"/>
    </source>
</evidence>
<dbReference type="RefSeq" id="WP_095980481.1">
    <property type="nucleotide sequence ID" value="NZ_CP022163.1"/>
</dbReference>
<dbReference type="CDD" id="cd04301">
    <property type="entry name" value="NAT_SF"/>
    <property type="match status" value="1"/>
</dbReference>
<dbReference type="KEGG" id="mbd:MEBOL_005752"/>
<dbReference type="PANTHER" id="PTHR43877">
    <property type="entry name" value="AMINOALKYLPHOSPHONATE N-ACETYLTRANSFERASE-RELATED-RELATED"/>
    <property type="match status" value="1"/>
</dbReference>
<organism evidence="4 5">
    <name type="scientific">Melittangium boletus DSM 14713</name>
    <dbReference type="NCBI Taxonomy" id="1294270"/>
    <lineage>
        <taxon>Bacteria</taxon>
        <taxon>Pseudomonadati</taxon>
        <taxon>Myxococcota</taxon>
        <taxon>Myxococcia</taxon>
        <taxon>Myxococcales</taxon>
        <taxon>Cystobacterineae</taxon>
        <taxon>Archangiaceae</taxon>
        <taxon>Melittangium</taxon>
    </lineage>
</organism>
<dbReference type="PANTHER" id="PTHR43877:SF1">
    <property type="entry name" value="ACETYLTRANSFERASE"/>
    <property type="match status" value="1"/>
</dbReference>
<evidence type="ECO:0000313" key="5">
    <source>
        <dbReference type="Proteomes" id="UP000217289"/>
    </source>
</evidence>
<dbReference type="Gene3D" id="3.40.630.30">
    <property type="match status" value="1"/>
</dbReference>